<evidence type="ECO:0000256" key="3">
    <source>
        <dbReference type="PROSITE-ProRule" id="PRU00330"/>
    </source>
</evidence>
<dbReference type="Pfam" id="PF00888">
    <property type="entry name" value="Cullin"/>
    <property type="match status" value="1"/>
</dbReference>
<dbReference type="FunFam" id="1.20.1310.10:FF:000002">
    <property type="entry name" value="cullin-3 isoform X1"/>
    <property type="match status" value="1"/>
</dbReference>
<dbReference type="InterPro" id="IPR036317">
    <property type="entry name" value="Cullin_homology_sf"/>
</dbReference>
<keyword evidence="1" id="KW-1017">Isopeptide bond</keyword>
<feature type="domain" description="Cullin family profile" evidence="5">
    <location>
        <begin position="1"/>
        <end position="81"/>
    </location>
</feature>
<dbReference type="InterPro" id="IPR016158">
    <property type="entry name" value="Cullin_homology"/>
</dbReference>
<dbReference type="SUPFAM" id="SSF75632">
    <property type="entry name" value="Cullin homology domain"/>
    <property type="match status" value="1"/>
</dbReference>
<reference evidence="6" key="1">
    <citation type="submission" date="2018-11" db="EMBL/GenBank/DDBJ databases">
        <authorList>
            <consortium name="Pathogen Informatics"/>
        </authorList>
    </citation>
    <scope>NUCLEOTIDE SEQUENCE</scope>
</reference>
<proteinExistence type="inferred from homology"/>
<comment type="similarity">
    <text evidence="3 4">Belongs to the cullin family.</text>
</comment>
<dbReference type="OrthoDB" id="27073at2759"/>
<dbReference type="EMBL" id="CAAALY010004412">
    <property type="protein sequence ID" value="VEL08639.1"/>
    <property type="molecule type" value="Genomic_DNA"/>
</dbReference>
<protein>
    <recommendedName>
        <fullName evidence="5">Cullin family profile domain-containing protein</fullName>
    </recommendedName>
</protein>
<evidence type="ECO:0000313" key="6">
    <source>
        <dbReference type="EMBL" id="VEL08639.1"/>
    </source>
</evidence>
<organism evidence="6 7">
    <name type="scientific">Protopolystoma xenopodis</name>
    <dbReference type="NCBI Taxonomy" id="117903"/>
    <lineage>
        <taxon>Eukaryota</taxon>
        <taxon>Metazoa</taxon>
        <taxon>Spiralia</taxon>
        <taxon>Lophotrochozoa</taxon>
        <taxon>Platyhelminthes</taxon>
        <taxon>Monogenea</taxon>
        <taxon>Polyopisthocotylea</taxon>
        <taxon>Polystomatidea</taxon>
        <taxon>Polystomatidae</taxon>
        <taxon>Protopolystoma</taxon>
    </lineage>
</organism>
<dbReference type="InterPro" id="IPR045093">
    <property type="entry name" value="Cullin"/>
</dbReference>
<evidence type="ECO:0000313" key="7">
    <source>
        <dbReference type="Proteomes" id="UP000784294"/>
    </source>
</evidence>
<dbReference type="GO" id="GO:0006511">
    <property type="term" value="P:ubiquitin-dependent protein catabolic process"/>
    <property type="evidence" value="ECO:0007669"/>
    <property type="project" value="InterPro"/>
</dbReference>
<evidence type="ECO:0000259" key="5">
    <source>
        <dbReference type="PROSITE" id="PS50069"/>
    </source>
</evidence>
<dbReference type="AlphaFoldDB" id="A0A3S5BLX2"/>
<gene>
    <name evidence="6" type="ORF">PXEA_LOCUS2079</name>
</gene>
<evidence type="ECO:0000256" key="2">
    <source>
        <dbReference type="ARBA" id="ARBA00022843"/>
    </source>
</evidence>
<dbReference type="PANTHER" id="PTHR11932">
    <property type="entry name" value="CULLIN"/>
    <property type="match status" value="1"/>
</dbReference>
<dbReference type="GO" id="GO:0031625">
    <property type="term" value="F:ubiquitin protein ligase binding"/>
    <property type="evidence" value="ECO:0007669"/>
    <property type="project" value="InterPro"/>
</dbReference>
<dbReference type="SMART" id="SM00182">
    <property type="entry name" value="CULLIN"/>
    <property type="match status" value="1"/>
</dbReference>
<comment type="caution">
    <text evidence="6">The sequence shown here is derived from an EMBL/GenBank/DDBJ whole genome shotgun (WGS) entry which is preliminary data.</text>
</comment>
<keyword evidence="7" id="KW-1185">Reference proteome</keyword>
<keyword evidence="2" id="KW-0832">Ubl conjugation</keyword>
<dbReference type="InterPro" id="IPR001373">
    <property type="entry name" value="Cullin_N"/>
</dbReference>
<name>A0A3S5BLX2_9PLAT</name>
<dbReference type="PROSITE" id="PS50069">
    <property type="entry name" value="CULLIN_2"/>
    <property type="match status" value="1"/>
</dbReference>
<sequence length="100" mass="11490">MDVFKYVEDKDVFQKFYCKTLARRLVTNQSVSEDAEASMIARLKETCGYEYTSKLQRMFQDVSSSRELNAKFNDNLKAQSASGLSLRGGKYCALHFCNYT</sequence>
<dbReference type="Proteomes" id="UP000784294">
    <property type="component" value="Unassembled WGS sequence"/>
</dbReference>
<evidence type="ECO:0000256" key="1">
    <source>
        <dbReference type="ARBA" id="ARBA00022499"/>
    </source>
</evidence>
<dbReference type="Gene3D" id="1.20.1310.10">
    <property type="entry name" value="Cullin Repeats"/>
    <property type="match status" value="1"/>
</dbReference>
<accession>A0A3S5BLX2</accession>
<evidence type="ECO:0000256" key="4">
    <source>
        <dbReference type="RuleBase" id="RU003829"/>
    </source>
</evidence>